<dbReference type="GeneID" id="121101662"/>
<protein>
    <submittedName>
        <fullName evidence="3">Uncharacterized protein LOC121101662</fullName>
    </submittedName>
</protein>
<gene>
    <name evidence="3" type="primary">LOC121101662</name>
</gene>
<organism evidence="2 3">
    <name type="scientific">Ursus maritimus</name>
    <name type="common">Polar bear</name>
    <name type="synonym">Thalarctos maritimus</name>
    <dbReference type="NCBI Taxonomy" id="29073"/>
    <lineage>
        <taxon>Eukaryota</taxon>
        <taxon>Metazoa</taxon>
        <taxon>Chordata</taxon>
        <taxon>Craniata</taxon>
        <taxon>Vertebrata</taxon>
        <taxon>Euteleostomi</taxon>
        <taxon>Mammalia</taxon>
        <taxon>Eutheria</taxon>
        <taxon>Laurasiatheria</taxon>
        <taxon>Carnivora</taxon>
        <taxon>Caniformia</taxon>
        <taxon>Ursidae</taxon>
        <taxon>Ursus</taxon>
    </lineage>
</organism>
<proteinExistence type="predicted"/>
<accession>A0A8M1FDR3</accession>
<dbReference type="KEGG" id="umr:121101662"/>
<keyword evidence="2" id="KW-1185">Reference proteome</keyword>
<sequence length="212" mass="22421">MESSNIVPCNPDMAAPLRTVGSEAVTPAASFWNANQEYEHIAGRSSGRAKARSEKEQGGGGRETAPGLHLPGCSARRSAPPHPAPPNRHSRRCPPRGAQRRAEATSATAGNRGTFPRSGAGTSARCLSHTWWSRQGSSNLSSSQPYITTSYLWSCGQFKDGAQKRRASPLAVPLCCSPYTGCTSSCGGWLCQNSMILDPTNTSTSCLLRGLG</sequence>
<evidence type="ECO:0000313" key="3">
    <source>
        <dbReference type="RefSeq" id="XP_040481533.1"/>
    </source>
</evidence>
<dbReference type="AlphaFoldDB" id="A0A8M1FDR3"/>
<reference evidence="3" key="1">
    <citation type="submission" date="2025-08" db="UniProtKB">
        <authorList>
            <consortium name="RefSeq"/>
        </authorList>
    </citation>
    <scope>IDENTIFICATION</scope>
    <source>
        <tissue evidence="3">Whole blood</tissue>
    </source>
</reference>
<feature type="region of interest" description="Disordered" evidence="1">
    <location>
        <begin position="41"/>
        <end position="121"/>
    </location>
</feature>
<evidence type="ECO:0000256" key="1">
    <source>
        <dbReference type="SAM" id="MobiDB-lite"/>
    </source>
</evidence>
<evidence type="ECO:0000313" key="2">
    <source>
        <dbReference type="Proteomes" id="UP000261680"/>
    </source>
</evidence>
<name>A0A8M1FDR3_URSMA</name>
<dbReference type="RefSeq" id="XP_040481533.1">
    <property type="nucleotide sequence ID" value="XM_040625599.1"/>
</dbReference>
<dbReference type="Proteomes" id="UP000261680">
    <property type="component" value="Unplaced"/>
</dbReference>